<dbReference type="GO" id="GO:0016791">
    <property type="term" value="F:phosphatase activity"/>
    <property type="evidence" value="ECO:0007669"/>
    <property type="project" value="TreeGrafter"/>
</dbReference>
<accession>Q24Z77</accession>
<dbReference type="KEGG" id="dsy:DSY0876"/>
<dbReference type="Pfam" id="PF00300">
    <property type="entry name" value="His_Phos_1"/>
    <property type="match status" value="1"/>
</dbReference>
<keyword evidence="3" id="KW-1185">Reference proteome</keyword>
<organism evidence="2 3">
    <name type="scientific">Desulfitobacterium hafniense (strain Y51)</name>
    <dbReference type="NCBI Taxonomy" id="138119"/>
    <lineage>
        <taxon>Bacteria</taxon>
        <taxon>Bacillati</taxon>
        <taxon>Bacillota</taxon>
        <taxon>Clostridia</taxon>
        <taxon>Eubacteriales</taxon>
        <taxon>Desulfitobacteriaceae</taxon>
        <taxon>Desulfitobacterium</taxon>
    </lineage>
</organism>
<evidence type="ECO:0008006" key="4">
    <source>
        <dbReference type="Google" id="ProtNLM"/>
    </source>
</evidence>
<dbReference type="STRING" id="138119.DSY0876"/>
<dbReference type="CDD" id="cd07067">
    <property type="entry name" value="HP_PGM_like"/>
    <property type="match status" value="1"/>
</dbReference>
<evidence type="ECO:0000256" key="1">
    <source>
        <dbReference type="PIRSR" id="PIRSR613078-2"/>
    </source>
</evidence>
<dbReference type="SMART" id="SM00855">
    <property type="entry name" value="PGAM"/>
    <property type="match status" value="1"/>
</dbReference>
<dbReference type="AlphaFoldDB" id="Q24Z77"/>
<protein>
    <recommendedName>
        <fullName evidence="4">Alpha-ribazole phosphatase</fullName>
    </recommendedName>
</protein>
<proteinExistence type="predicted"/>
<dbReference type="PIRSF" id="PIRSF000709">
    <property type="entry name" value="6PFK_2-Ptase"/>
    <property type="match status" value="1"/>
</dbReference>
<evidence type="ECO:0000313" key="3">
    <source>
        <dbReference type="Proteomes" id="UP000001946"/>
    </source>
</evidence>
<dbReference type="InterPro" id="IPR050275">
    <property type="entry name" value="PGM_Phosphatase"/>
</dbReference>
<dbReference type="InterPro" id="IPR029033">
    <property type="entry name" value="His_PPase_superfam"/>
</dbReference>
<dbReference type="Gene3D" id="3.40.50.1240">
    <property type="entry name" value="Phosphoglycerate mutase-like"/>
    <property type="match status" value="1"/>
</dbReference>
<dbReference type="RefSeq" id="WP_011459395.1">
    <property type="nucleotide sequence ID" value="NC_007907.1"/>
</dbReference>
<dbReference type="InterPro" id="IPR013078">
    <property type="entry name" value="His_Pase_superF_clade-1"/>
</dbReference>
<dbReference type="PANTHER" id="PTHR48100:SF1">
    <property type="entry name" value="HISTIDINE PHOSPHATASE FAMILY PROTEIN-RELATED"/>
    <property type="match status" value="1"/>
</dbReference>
<dbReference type="HOGENOM" id="CLU_033323_8_4_9"/>
<reference evidence="2 3" key="1">
    <citation type="journal article" date="2006" name="J. Bacteriol.">
        <title>Complete genome sequence of the dehalorespiring bacterium Desulfitobacterium hafniense Y51 and comparison with Dehalococcoides ethenogenes 195.</title>
        <authorList>
            <person name="Nonaka H."/>
            <person name="Keresztes G."/>
            <person name="Shinoda Y."/>
            <person name="Ikenaga Y."/>
            <person name="Abe M."/>
            <person name="Naito K."/>
            <person name="Inatomi K."/>
            <person name="Furukawa K."/>
            <person name="Inui M."/>
            <person name="Yukawa H."/>
        </authorList>
    </citation>
    <scope>NUCLEOTIDE SEQUENCE [LARGE SCALE GENOMIC DNA]</scope>
    <source>
        <strain evidence="2 3">Y51</strain>
    </source>
</reference>
<dbReference type="EMBL" id="AP008230">
    <property type="protein sequence ID" value="BAE82665.1"/>
    <property type="molecule type" value="Genomic_DNA"/>
</dbReference>
<feature type="binding site" evidence="1">
    <location>
        <position position="60"/>
    </location>
    <ligand>
        <name>substrate</name>
    </ligand>
</feature>
<dbReference type="PANTHER" id="PTHR48100">
    <property type="entry name" value="BROAD-SPECIFICITY PHOSPHATASE YOR283W-RELATED"/>
    <property type="match status" value="1"/>
</dbReference>
<dbReference type="SUPFAM" id="SSF53254">
    <property type="entry name" value="Phosphoglycerate mutase-like"/>
    <property type="match status" value="1"/>
</dbReference>
<name>Q24Z77_DESHY</name>
<sequence length="179" mass="20723">MEKIIFLVRHAEPVRIDTQRRFFGQSDPDLSAVGILQAERLGEDLKNYAIQTVYTSDLIRAQQTAARIGNRQQCRCVRIREFREICLGLWEGQTFQEIQTGYPEEYQKRGEDIAGYRIPGGESFADLQQRVLPAFHQVVNTTDGNLAIVAHAGVNRTILCHLLERPLQEFFLYRRIMRQ</sequence>
<dbReference type="GO" id="GO:0005737">
    <property type="term" value="C:cytoplasm"/>
    <property type="evidence" value="ECO:0007669"/>
    <property type="project" value="TreeGrafter"/>
</dbReference>
<dbReference type="eggNOG" id="COG0406">
    <property type="taxonomic scope" value="Bacteria"/>
</dbReference>
<gene>
    <name evidence="2" type="ordered locus">DSY0876</name>
</gene>
<evidence type="ECO:0000313" key="2">
    <source>
        <dbReference type="EMBL" id="BAE82665.1"/>
    </source>
</evidence>
<dbReference type="Proteomes" id="UP000001946">
    <property type="component" value="Chromosome"/>
</dbReference>